<dbReference type="AlphaFoldDB" id="A0A7J5AH97"/>
<evidence type="ECO:0000313" key="2">
    <source>
        <dbReference type="EMBL" id="KAB1156890.1"/>
    </source>
</evidence>
<proteinExistence type="predicted"/>
<name>A0A7J5AH97_9FLAO</name>
<dbReference type="RefSeq" id="WP_151106884.1">
    <property type="nucleotide sequence ID" value="NZ_WAEM01000002.1"/>
</dbReference>
<comment type="caution">
    <text evidence="2">The sequence shown here is derived from an EMBL/GenBank/DDBJ whole genome shotgun (WGS) entry which is preliminary data.</text>
</comment>
<keyword evidence="1" id="KW-0472">Membrane</keyword>
<keyword evidence="1" id="KW-1133">Transmembrane helix</keyword>
<protein>
    <recommendedName>
        <fullName evidence="4">DUF4199 domain-containing protein</fullName>
    </recommendedName>
</protein>
<dbReference type="OrthoDB" id="1361176at2"/>
<organism evidence="2 3">
    <name type="scientific">Flavobacterium luteum</name>
    <dbReference type="NCBI Taxonomy" id="2026654"/>
    <lineage>
        <taxon>Bacteria</taxon>
        <taxon>Pseudomonadati</taxon>
        <taxon>Bacteroidota</taxon>
        <taxon>Flavobacteriia</taxon>
        <taxon>Flavobacteriales</taxon>
        <taxon>Flavobacteriaceae</taxon>
        <taxon>Flavobacterium</taxon>
    </lineage>
</organism>
<gene>
    <name evidence="2" type="ORF">F6464_05935</name>
</gene>
<dbReference type="EMBL" id="WAEM01000002">
    <property type="protein sequence ID" value="KAB1156890.1"/>
    <property type="molecule type" value="Genomic_DNA"/>
</dbReference>
<evidence type="ECO:0000313" key="3">
    <source>
        <dbReference type="Proteomes" id="UP000490922"/>
    </source>
</evidence>
<accession>A0A7J5AH97</accession>
<reference evidence="2 3" key="1">
    <citation type="submission" date="2019-09" db="EMBL/GenBank/DDBJ databases">
        <title>Flavobacterium sp. nov., isolated from glacier ice.</title>
        <authorList>
            <person name="Liu Q."/>
        </authorList>
    </citation>
    <scope>NUCLEOTIDE SEQUENCE [LARGE SCALE GENOMIC DNA]</scope>
    <source>
        <strain evidence="2 3">NBRC 112527</strain>
    </source>
</reference>
<sequence length="145" mass="15927">MKLPKELLNGLIIFIGISIYFLVMNALGYSNSAYLRVFNVLFVFYGVNRTIKMNLAEGKNNFVADATSAMITSVIGVALSVLGLLIYSSLKGGEDYLKTLSESFLFGGNPSINVYCFSLLFEGIASSVIVVLLLMLYWNSKHVSD</sequence>
<evidence type="ECO:0000256" key="1">
    <source>
        <dbReference type="SAM" id="Phobius"/>
    </source>
</evidence>
<feature type="transmembrane region" description="Helical" evidence="1">
    <location>
        <begin position="112"/>
        <end position="138"/>
    </location>
</feature>
<feature type="transmembrane region" description="Helical" evidence="1">
    <location>
        <begin position="7"/>
        <end position="27"/>
    </location>
</feature>
<keyword evidence="3" id="KW-1185">Reference proteome</keyword>
<evidence type="ECO:0008006" key="4">
    <source>
        <dbReference type="Google" id="ProtNLM"/>
    </source>
</evidence>
<dbReference type="Proteomes" id="UP000490922">
    <property type="component" value="Unassembled WGS sequence"/>
</dbReference>
<keyword evidence="1" id="KW-0812">Transmembrane</keyword>
<feature type="transmembrane region" description="Helical" evidence="1">
    <location>
        <begin position="63"/>
        <end position="87"/>
    </location>
</feature>